<keyword evidence="3" id="KW-0804">Transcription</keyword>
<dbReference type="PRINTS" id="PR00036">
    <property type="entry name" value="HTHLACI"/>
</dbReference>
<dbReference type="SUPFAM" id="SSF53822">
    <property type="entry name" value="Periplasmic binding protein-like I"/>
    <property type="match status" value="1"/>
</dbReference>
<dbReference type="GO" id="GO:0003700">
    <property type="term" value="F:DNA-binding transcription factor activity"/>
    <property type="evidence" value="ECO:0007669"/>
    <property type="project" value="TreeGrafter"/>
</dbReference>
<dbReference type="PANTHER" id="PTHR30146:SF109">
    <property type="entry name" value="HTH-TYPE TRANSCRIPTIONAL REGULATOR GALS"/>
    <property type="match status" value="1"/>
</dbReference>
<sequence length="346" mass="38217">MQGPPSQRYKDRLMVTIRDIAELSGVSTATVSRILNKKGGASDATVSKVNAIVKKLGYQPNFVARTLSEQSSDLVALLVPDLGNPYFADLSGRIEQAADRRGLHIYLCNSKDERDKVDYYLRFMEGIRVRGAIISSLFVNEEDLTKLNNQGIYTLTMDRACFSHPYSALYVDHRAGGYKATRYLIQQGSCSHLMFISGPEQEKSSEDRYAGYLKAITEAGVKPVVKLTTSFSLAGGYQAAKGFLEDHPGSVDGIFCSDDIMAIGAMRACADLGIRIPEDMRVFGYDDIELAEYSVPRLSTVNQLPEDIGEQIMDLFESTVSTKGKPQKRSIEPHLVIRDSSQTRGV</sequence>
<organism evidence="5 6">
    <name type="scientific">Bifidobacterium asteroides</name>
    <dbReference type="NCBI Taxonomy" id="1684"/>
    <lineage>
        <taxon>Bacteria</taxon>
        <taxon>Bacillati</taxon>
        <taxon>Actinomycetota</taxon>
        <taxon>Actinomycetes</taxon>
        <taxon>Bifidobacteriales</taxon>
        <taxon>Bifidobacteriaceae</taxon>
        <taxon>Bifidobacterium</taxon>
    </lineage>
</organism>
<keyword evidence="1" id="KW-0805">Transcription regulation</keyword>
<evidence type="ECO:0000259" key="4">
    <source>
        <dbReference type="PROSITE" id="PS50932"/>
    </source>
</evidence>
<dbReference type="InterPro" id="IPR000843">
    <property type="entry name" value="HTH_LacI"/>
</dbReference>
<proteinExistence type="predicted"/>
<dbReference type="InterPro" id="IPR010982">
    <property type="entry name" value="Lambda_DNA-bd_dom_sf"/>
</dbReference>
<dbReference type="Gene3D" id="3.40.50.2300">
    <property type="match status" value="2"/>
</dbReference>
<dbReference type="SMART" id="SM00354">
    <property type="entry name" value="HTH_LACI"/>
    <property type="match status" value="1"/>
</dbReference>
<dbReference type="CDD" id="cd06267">
    <property type="entry name" value="PBP1_LacI_sugar_binding-like"/>
    <property type="match status" value="1"/>
</dbReference>
<evidence type="ECO:0000256" key="3">
    <source>
        <dbReference type="ARBA" id="ARBA00023163"/>
    </source>
</evidence>
<dbReference type="PROSITE" id="PS50932">
    <property type="entry name" value="HTH_LACI_2"/>
    <property type="match status" value="1"/>
</dbReference>
<keyword evidence="2 5" id="KW-0238">DNA-binding</keyword>
<accession>A0A6N7TWI2</accession>
<dbReference type="AlphaFoldDB" id="A0A6N7TWI2"/>
<dbReference type="Pfam" id="PF00356">
    <property type="entry name" value="LacI"/>
    <property type="match status" value="1"/>
</dbReference>
<evidence type="ECO:0000313" key="6">
    <source>
        <dbReference type="Proteomes" id="UP000436357"/>
    </source>
</evidence>
<protein>
    <submittedName>
        <fullName evidence="5">LacI family DNA-binding transcriptional regulator</fullName>
    </submittedName>
</protein>
<dbReference type="InterPro" id="IPR046335">
    <property type="entry name" value="LacI/GalR-like_sensor"/>
</dbReference>
<dbReference type="Proteomes" id="UP000436357">
    <property type="component" value="Unassembled WGS sequence"/>
</dbReference>
<evidence type="ECO:0000313" key="5">
    <source>
        <dbReference type="EMBL" id="MSD90438.1"/>
    </source>
</evidence>
<evidence type="ECO:0000256" key="1">
    <source>
        <dbReference type="ARBA" id="ARBA00023015"/>
    </source>
</evidence>
<dbReference type="EMBL" id="WKKW01000001">
    <property type="protein sequence ID" value="MSD90438.1"/>
    <property type="molecule type" value="Genomic_DNA"/>
</dbReference>
<dbReference type="CDD" id="cd01392">
    <property type="entry name" value="HTH_LacI"/>
    <property type="match status" value="1"/>
</dbReference>
<dbReference type="Gene3D" id="1.10.260.40">
    <property type="entry name" value="lambda repressor-like DNA-binding domains"/>
    <property type="match status" value="1"/>
</dbReference>
<dbReference type="PANTHER" id="PTHR30146">
    <property type="entry name" value="LACI-RELATED TRANSCRIPTIONAL REPRESSOR"/>
    <property type="match status" value="1"/>
</dbReference>
<reference evidence="5 6" key="1">
    <citation type="submission" date="2019-11" db="EMBL/GenBank/DDBJ databases">
        <title>Draft Genome Sequence of Plant Growth-Promoting Rhizosphere-Associated Bacteria.</title>
        <authorList>
            <person name="Vasilyev I.Y."/>
            <person name="Radchenko V."/>
            <person name="Ilnitskaya E.V."/>
        </authorList>
    </citation>
    <scope>NUCLEOTIDE SEQUENCE [LARGE SCALE GENOMIC DNA]</scope>
    <source>
        <strain evidence="5 6">VRA_9sq_n</strain>
    </source>
</reference>
<dbReference type="OrthoDB" id="37081at2"/>
<comment type="caution">
    <text evidence="5">The sequence shown here is derived from an EMBL/GenBank/DDBJ whole genome shotgun (WGS) entry which is preliminary data.</text>
</comment>
<dbReference type="SUPFAM" id="SSF47413">
    <property type="entry name" value="lambda repressor-like DNA-binding domains"/>
    <property type="match status" value="1"/>
</dbReference>
<dbReference type="InterPro" id="IPR028082">
    <property type="entry name" value="Peripla_BP_I"/>
</dbReference>
<gene>
    <name evidence="5" type="ORF">GKC41_01975</name>
</gene>
<dbReference type="Pfam" id="PF13377">
    <property type="entry name" value="Peripla_BP_3"/>
    <property type="match status" value="1"/>
</dbReference>
<dbReference type="GO" id="GO:0000976">
    <property type="term" value="F:transcription cis-regulatory region binding"/>
    <property type="evidence" value="ECO:0007669"/>
    <property type="project" value="TreeGrafter"/>
</dbReference>
<name>A0A6N7TWI2_9BIFI</name>
<dbReference type="PROSITE" id="PS00356">
    <property type="entry name" value="HTH_LACI_1"/>
    <property type="match status" value="1"/>
</dbReference>
<evidence type="ECO:0000256" key="2">
    <source>
        <dbReference type="ARBA" id="ARBA00023125"/>
    </source>
</evidence>
<feature type="domain" description="HTH lacI-type" evidence="4">
    <location>
        <begin position="15"/>
        <end position="69"/>
    </location>
</feature>